<feature type="domain" description="TPM" evidence="2">
    <location>
        <begin position="20"/>
        <end position="143"/>
    </location>
</feature>
<organism evidence="3 4">
    <name type="scientific">Sphingomonas piscis</name>
    <dbReference type="NCBI Taxonomy" id="2714943"/>
    <lineage>
        <taxon>Bacteria</taxon>
        <taxon>Pseudomonadati</taxon>
        <taxon>Pseudomonadota</taxon>
        <taxon>Alphaproteobacteria</taxon>
        <taxon>Sphingomonadales</taxon>
        <taxon>Sphingomonadaceae</taxon>
        <taxon>Sphingomonas</taxon>
    </lineage>
</organism>
<name>A0A6G7YT30_9SPHN</name>
<dbReference type="PANTHER" id="PTHR30373:SF2">
    <property type="entry name" value="UPF0603 PROTEIN YGCG"/>
    <property type="match status" value="1"/>
</dbReference>
<keyword evidence="1" id="KW-1133">Transmembrane helix</keyword>
<dbReference type="PANTHER" id="PTHR30373">
    <property type="entry name" value="UPF0603 PROTEIN YGCG"/>
    <property type="match status" value="1"/>
</dbReference>
<evidence type="ECO:0000313" key="4">
    <source>
        <dbReference type="Proteomes" id="UP000503222"/>
    </source>
</evidence>
<feature type="transmembrane region" description="Helical" evidence="1">
    <location>
        <begin position="175"/>
        <end position="196"/>
    </location>
</feature>
<sequence>MFAAAPASAQTFPERGTSPVVDQADLLRPEQELDLKSKSEALFAQTGRQFVVATVNSLEGRTIEDYGYRLGRYWKLGDEKRDDGVILLVAPNEKKVRIETGYGARVFLTDAVSSVIIRNAILPRFREGDMAGGVIAGADEIIKTISLPPDQAAKNAAQAQVQQEQRQRSNGRGGFPFFFLILIFFFVILPLLRAAGGRKRRYRRGRGGVDPWVVLWGLNEFSRSSRGGGWGGGGFGGGGGGWGGGGGGGFSGGGGSFGGGGASGGW</sequence>
<protein>
    <submittedName>
        <fullName evidence="3">TPM domain-containing protein</fullName>
    </submittedName>
</protein>
<dbReference type="Pfam" id="PF04536">
    <property type="entry name" value="TPM_phosphatase"/>
    <property type="match status" value="1"/>
</dbReference>
<dbReference type="AlphaFoldDB" id="A0A6G7YT30"/>
<dbReference type="InterPro" id="IPR007621">
    <property type="entry name" value="TPM_dom"/>
</dbReference>
<evidence type="ECO:0000256" key="1">
    <source>
        <dbReference type="SAM" id="Phobius"/>
    </source>
</evidence>
<keyword evidence="1" id="KW-0812">Transmembrane</keyword>
<dbReference type="Gene3D" id="3.10.310.50">
    <property type="match status" value="1"/>
</dbReference>
<accession>A0A6G7YT30</accession>
<evidence type="ECO:0000313" key="3">
    <source>
        <dbReference type="EMBL" id="QIK79881.1"/>
    </source>
</evidence>
<dbReference type="EMBL" id="CP049869">
    <property type="protein sequence ID" value="QIK79881.1"/>
    <property type="molecule type" value="Genomic_DNA"/>
</dbReference>
<dbReference type="Proteomes" id="UP000503222">
    <property type="component" value="Chromosome"/>
</dbReference>
<reference evidence="3 4" key="1">
    <citation type="submission" date="2020-03" db="EMBL/GenBank/DDBJ databases">
        <title>Sphingomonas sp. nov., isolated from fish.</title>
        <authorList>
            <person name="Hyun D.-W."/>
            <person name="Bae J.-W."/>
        </authorList>
    </citation>
    <scope>NUCLEOTIDE SEQUENCE [LARGE SCALE GENOMIC DNA]</scope>
    <source>
        <strain evidence="3 4">HDW15B</strain>
    </source>
</reference>
<gene>
    <name evidence="3" type="ORF">G7077_02310</name>
</gene>
<evidence type="ECO:0000259" key="2">
    <source>
        <dbReference type="Pfam" id="PF04536"/>
    </source>
</evidence>
<keyword evidence="1" id="KW-0472">Membrane</keyword>
<proteinExistence type="predicted"/>
<dbReference type="KEGG" id="spii:G7077_02310"/>
<keyword evidence="4" id="KW-1185">Reference proteome</keyword>